<feature type="transmembrane region" description="Helical" evidence="3">
    <location>
        <begin position="332"/>
        <end position="350"/>
    </location>
</feature>
<dbReference type="CDD" id="cd17491">
    <property type="entry name" value="MFS_MFSD12"/>
    <property type="match status" value="1"/>
</dbReference>
<comment type="similarity">
    <text evidence="1">Belongs to the major facilitator superfamily.</text>
</comment>
<evidence type="ECO:0000313" key="4">
    <source>
        <dbReference type="EMBL" id="CAH3039239.1"/>
    </source>
</evidence>
<dbReference type="EMBL" id="CALNXK010000007">
    <property type="protein sequence ID" value="CAH3039239.1"/>
    <property type="molecule type" value="Genomic_DNA"/>
</dbReference>
<feature type="transmembrane region" description="Helical" evidence="3">
    <location>
        <begin position="295"/>
        <end position="312"/>
    </location>
</feature>
<dbReference type="InterPro" id="IPR011701">
    <property type="entry name" value="MFS"/>
</dbReference>
<feature type="transmembrane region" description="Helical" evidence="3">
    <location>
        <begin position="101"/>
        <end position="123"/>
    </location>
</feature>
<name>A0ABN8N046_9CNID</name>
<feature type="transmembrane region" description="Helical" evidence="3">
    <location>
        <begin position="362"/>
        <end position="381"/>
    </location>
</feature>
<sequence length="525" mass="59225">MVWICGRGKSNKPLVHKEERTSVKQKVCHGVGHVFNDLCIQAWFTYLIIFFNKIVKISATGTGYIFLSSQVADAISTPFIGYGCDKSISKTITKKFGNRKIWHFIGTVGILLVWPFVFSPCLICNEDSAEWVPVAYYGVLAALFSVFWPMVEISHLSLIPHVAKRPKDAVELSAIRSALKLGSGVFVYVVTWILLGQNSEENVDESAKKQFTYQSIIVMLTGSFFSIIFHLGVEDEDDSSELEKQKDLKSKASPNGPECKDLEKQALELELQRQEKHRQQDEQKRTWKEWFKTPDFYKVVFVYMATQNVVNLNQSYFPMYLTETLHFNKEAIAYFPLMILVSGILMSGGIKRLNRFFSNRVLFCVGNVIVIGCSTWFYFTPQSHRNVIYAPTIIMGCGNSIMIVTSLAMVADLIGNDKKSSGFVYGVCSLMDKLSLGFIVLALQENYPQQDTTTGPCGEPCARYLRGAFSVFPGVEALLAFLVVAVLYRPASNKNAKRRMTVTSKDDCTEDIEFDRLPYLKSTEV</sequence>
<evidence type="ECO:0000313" key="5">
    <source>
        <dbReference type="Proteomes" id="UP001159405"/>
    </source>
</evidence>
<evidence type="ECO:0008006" key="6">
    <source>
        <dbReference type="Google" id="ProtNLM"/>
    </source>
</evidence>
<keyword evidence="3" id="KW-0812">Transmembrane</keyword>
<feature type="transmembrane region" description="Helical" evidence="3">
    <location>
        <begin position="178"/>
        <end position="195"/>
    </location>
</feature>
<feature type="transmembrane region" description="Helical" evidence="3">
    <location>
        <begin position="423"/>
        <end position="444"/>
    </location>
</feature>
<feature type="transmembrane region" description="Helical" evidence="3">
    <location>
        <begin position="464"/>
        <end position="488"/>
    </location>
</feature>
<keyword evidence="5" id="KW-1185">Reference proteome</keyword>
<organism evidence="4 5">
    <name type="scientific">Porites lobata</name>
    <dbReference type="NCBI Taxonomy" id="104759"/>
    <lineage>
        <taxon>Eukaryota</taxon>
        <taxon>Metazoa</taxon>
        <taxon>Cnidaria</taxon>
        <taxon>Anthozoa</taxon>
        <taxon>Hexacorallia</taxon>
        <taxon>Scleractinia</taxon>
        <taxon>Fungiina</taxon>
        <taxon>Poritidae</taxon>
        <taxon>Porites</taxon>
    </lineage>
</organism>
<evidence type="ECO:0000256" key="2">
    <source>
        <dbReference type="SAM" id="MobiDB-lite"/>
    </source>
</evidence>
<gene>
    <name evidence="4" type="ORF">PLOB_00043105</name>
</gene>
<dbReference type="Gene3D" id="1.20.1250.20">
    <property type="entry name" value="MFS general substrate transporter like domains"/>
    <property type="match status" value="2"/>
</dbReference>
<keyword evidence="3" id="KW-0472">Membrane</keyword>
<feature type="transmembrane region" description="Helical" evidence="3">
    <location>
        <begin position="215"/>
        <end position="233"/>
    </location>
</feature>
<dbReference type="Pfam" id="PF07690">
    <property type="entry name" value="MFS_1"/>
    <property type="match status" value="1"/>
</dbReference>
<proteinExistence type="inferred from homology"/>
<protein>
    <recommendedName>
        <fullName evidence="6">Major facilitator superfamily domain-containing protein 12</fullName>
    </recommendedName>
</protein>
<feature type="transmembrane region" description="Helical" evidence="3">
    <location>
        <begin position="135"/>
        <end position="158"/>
    </location>
</feature>
<reference evidence="4 5" key="1">
    <citation type="submission" date="2022-05" db="EMBL/GenBank/DDBJ databases">
        <authorList>
            <consortium name="Genoscope - CEA"/>
            <person name="William W."/>
        </authorList>
    </citation>
    <scope>NUCLEOTIDE SEQUENCE [LARGE SCALE GENOMIC DNA]</scope>
</reference>
<dbReference type="PANTHER" id="PTHR11328">
    <property type="entry name" value="MAJOR FACILITATOR SUPERFAMILY DOMAIN-CONTAINING PROTEIN"/>
    <property type="match status" value="1"/>
</dbReference>
<feature type="transmembrane region" description="Helical" evidence="3">
    <location>
        <begin position="387"/>
        <end position="411"/>
    </location>
</feature>
<comment type="caution">
    <text evidence="4">The sequence shown here is derived from an EMBL/GenBank/DDBJ whole genome shotgun (WGS) entry which is preliminary data.</text>
</comment>
<accession>A0ABN8N046</accession>
<dbReference type="InterPro" id="IPR039672">
    <property type="entry name" value="MFS_2"/>
</dbReference>
<dbReference type="PANTHER" id="PTHR11328:SF28">
    <property type="entry name" value="MAJOR FACILITATOR SUPERFAMILY DOMAIN-CONTAINING PROTEIN 12"/>
    <property type="match status" value="1"/>
</dbReference>
<feature type="compositionally biased region" description="Basic and acidic residues" evidence="2">
    <location>
        <begin position="241"/>
        <end position="250"/>
    </location>
</feature>
<dbReference type="Proteomes" id="UP001159405">
    <property type="component" value="Unassembled WGS sequence"/>
</dbReference>
<dbReference type="InterPro" id="IPR036259">
    <property type="entry name" value="MFS_trans_sf"/>
</dbReference>
<evidence type="ECO:0000256" key="1">
    <source>
        <dbReference type="ARBA" id="ARBA00008335"/>
    </source>
</evidence>
<feature type="region of interest" description="Disordered" evidence="2">
    <location>
        <begin position="240"/>
        <end position="259"/>
    </location>
</feature>
<dbReference type="SUPFAM" id="SSF103473">
    <property type="entry name" value="MFS general substrate transporter"/>
    <property type="match status" value="2"/>
</dbReference>
<keyword evidence="3" id="KW-1133">Transmembrane helix</keyword>
<evidence type="ECO:0000256" key="3">
    <source>
        <dbReference type="SAM" id="Phobius"/>
    </source>
</evidence>